<dbReference type="AlphaFoldDB" id="A0A2W7QK62"/>
<dbReference type="Proteomes" id="UP000248882">
    <property type="component" value="Unassembled WGS sequence"/>
</dbReference>
<reference evidence="1 2" key="1">
    <citation type="submission" date="2018-06" db="EMBL/GenBank/DDBJ databases">
        <title>Genomic Encyclopedia of Archaeal and Bacterial Type Strains, Phase II (KMG-II): from individual species to whole genera.</title>
        <authorList>
            <person name="Goeker M."/>
        </authorList>
    </citation>
    <scope>NUCLEOTIDE SEQUENCE [LARGE SCALE GENOMIC DNA]</scope>
    <source>
        <strain evidence="1 2">DSM 19830</strain>
    </source>
</reference>
<accession>A0A2W7QK62</accession>
<gene>
    <name evidence="1" type="ORF">LV85_04326</name>
</gene>
<proteinExistence type="predicted"/>
<name>A0A2W7QK62_9BACT</name>
<organism evidence="1 2">
    <name type="scientific">Algoriphagus chordae</name>
    <dbReference type="NCBI Taxonomy" id="237019"/>
    <lineage>
        <taxon>Bacteria</taxon>
        <taxon>Pseudomonadati</taxon>
        <taxon>Bacteroidota</taxon>
        <taxon>Cytophagia</taxon>
        <taxon>Cytophagales</taxon>
        <taxon>Cyclobacteriaceae</taxon>
        <taxon>Algoriphagus</taxon>
    </lineage>
</organism>
<sequence>MSDFQLLAIIEIADSWKHTNNFFDEIDLRLFLVIIILSPMV</sequence>
<evidence type="ECO:0000313" key="1">
    <source>
        <dbReference type="EMBL" id="PZX46370.1"/>
    </source>
</evidence>
<dbReference type="EMBL" id="QKZT01000033">
    <property type="protein sequence ID" value="PZX46370.1"/>
    <property type="molecule type" value="Genomic_DNA"/>
</dbReference>
<evidence type="ECO:0000313" key="2">
    <source>
        <dbReference type="Proteomes" id="UP000248882"/>
    </source>
</evidence>
<comment type="caution">
    <text evidence="1">The sequence shown here is derived from an EMBL/GenBank/DDBJ whole genome shotgun (WGS) entry which is preliminary data.</text>
</comment>
<keyword evidence="2" id="KW-1185">Reference proteome</keyword>
<protein>
    <submittedName>
        <fullName evidence="1">Uncharacterized protein</fullName>
    </submittedName>
</protein>